<feature type="domain" description="N-acetyltransferase" evidence="3">
    <location>
        <begin position="8"/>
        <end position="166"/>
    </location>
</feature>
<gene>
    <name evidence="4" type="ORF">E0486_02650</name>
</gene>
<evidence type="ECO:0000313" key="4">
    <source>
        <dbReference type="EMBL" id="TCZ74543.1"/>
    </source>
</evidence>
<name>A0A4R4E6L2_9BACT</name>
<dbReference type="InterPro" id="IPR000182">
    <property type="entry name" value="GNAT_dom"/>
</dbReference>
<reference evidence="4 5" key="1">
    <citation type="submission" date="2019-03" db="EMBL/GenBank/DDBJ databases">
        <authorList>
            <person name="Kim M.K.M."/>
        </authorList>
    </citation>
    <scope>NUCLEOTIDE SEQUENCE [LARGE SCALE GENOMIC DNA]</scope>
    <source>
        <strain evidence="4 5">17J68-15</strain>
    </source>
</reference>
<dbReference type="Gene3D" id="3.40.630.30">
    <property type="match status" value="1"/>
</dbReference>
<dbReference type="PANTHER" id="PTHR43877:SF2">
    <property type="entry name" value="AMINOALKYLPHOSPHONATE N-ACETYLTRANSFERASE-RELATED"/>
    <property type="match status" value="1"/>
</dbReference>
<proteinExistence type="predicted"/>
<dbReference type="EMBL" id="SKFH01000002">
    <property type="protein sequence ID" value="TCZ74543.1"/>
    <property type="molecule type" value="Genomic_DNA"/>
</dbReference>
<dbReference type="SUPFAM" id="SSF55729">
    <property type="entry name" value="Acyl-CoA N-acyltransferases (Nat)"/>
    <property type="match status" value="1"/>
</dbReference>
<evidence type="ECO:0000313" key="5">
    <source>
        <dbReference type="Proteomes" id="UP000295164"/>
    </source>
</evidence>
<dbReference type="InterPro" id="IPR016181">
    <property type="entry name" value="Acyl_CoA_acyltransferase"/>
</dbReference>
<dbReference type="OrthoDB" id="5419426at2"/>
<evidence type="ECO:0000256" key="2">
    <source>
        <dbReference type="ARBA" id="ARBA00023315"/>
    </source>
</evidence>
<dbReference type="AlphaFoldDB" id="A0A4R4E6L2"/>
<dbReference type="InterPro" id="IPR050832">
    <property type="entry name" value="Bact_Acetyltransf"/>
</dbReference>
<keyword evidence="1 4" id="KW-0808">Transferase</keyword>
<evidence type="ECO:0000256" key="1">
    <source>
        <dbReference type="ARBA" id="ARBA00022679"/>
    </source>
</evidence>
<dbReference type="Pfam" id="PF00583">
    <property type="entry name" value="Acetyltransf_1"/>
    <property type="match status" value="1"/>
</dbReference>
<dbReference type="GO" id="GO:0016747">
    <property type="term" value="F:acyltransferase activity, transferring groups other than amino-acyl groups"/>
    <property type="evidence" value="ECO:0007669"/>
    <property type="project" value="InterPro"/>
</dbReference>
<keyword evidence="5" id="KW-1185">Reference proteome</keyword>
<dbReference type="RefSeq" id="WP_131850588.1">
    <property type="nucleotide sequence ID" value="NZ_SKFH01000002.1"/>
</dbReference>
<sequence>MNLSAPSCHLRPIAPGDNAALARIIRSTLEEFGAARPGTVYFDESTDHLYELFRAPRSGYFVAETDDRLLGGGGIYPTEGLPEGTAELVKMYLLPEARGLGFGGRLIRAALDFAKEQGYTQVYLESMPELKKALSTYERFGFRYLDAPLGNSGHHGCGLWMAKPIP</sequence>
<accession>A0A4R4E6L2</accession>
<protein>
    <submittedName>
        <fullName evidence="4">GNAT family N-acetyltransferase</fullName>
    </submittedName>
</protein>
<dbReference type="PANTHER" id="PTHR43877">
    <property type="entry name" value="AMINOALKYLPHOSPHONATE N-ACETYLTRANSFERASE-RELATED-RELATED"/>
    <property type="match status" value="1"/>
</dbReference>
<dbReference type="CDD" id="cd04301">
    <property type="entry name" value="NAT_SF"/>
    <property type="match status" value="1"/>
</dbReference>
<evidence type="ECO:0000259" key="3">
    <source>
        <dbReference type="PROSITE" id="PS51186"/>
    </source>
</evidence>
<dbReference type="PROSITE" id="PS51186">
    <property type="entry name" value="GNAT"/>
    <property type="match status" value="1"/>
</dbReference>
<organism evidence="4 5">
    <name type="scientific">Flaviaesturariibacter aridisoli</name>
    <dbReference type="NCBI Taxonomy" id="2545761"/>
    <lineage>
        <taxon>Bacteria</taxon>
        <taxon>Pseudomonadati</taxon>
        <taxon>Bacteroidota</taxon>
        <taxon>Chitinophagia</taxon>
        <taxon>Chitinophagales</taxon>
        <taxon>Chitinophagaceae</taxon>
        <taxon>Flaviaestuariibacter</taxon>
    </lineage>
</organism>
<dbReference type="Proteomes" id="UP000295164">
    <property type="component" value="Unassembled WGS sequence"/>
</dbReference>
<keyword evidence="2" id="KW-0012">Acyltransferase</keyword>
<comment type="caution">
    <text evidence="4">The sequence shown here is derived from an EMBL/GenBank/DDBJ whole genome shotgun (WGS) entry which is preliminary data.</text>
</comment>